<evidence type="ECO:0000313" key="4">
    <source>
        <dbReference type="Proteomes" id="UP001445076"/>
    </source>
</evidence>
<keyword evidence="1" id="KW-1133">Transmembrane helix</keyword>
<reference evidence="3 4" key="1">
    <citation type="journal article" date="2024" name="BMC Genomics">
        <title>Genome assembly of redclaw crayfish (Cherax quadricarinatus) provides insights into its immune adaptation and hypoxia tolerance.</title>
        <authorList>
            <person name="Liu Z."/>
            <person name="Zheng J."/>
            <person name="Li H."/>
            <person name="Fang K."/>
            <person name="Wang S."/>
            <person name="He J."/>
            <person name="Zhou D."/>
            <person name="Weng S."/>
            <person name="Chi M."/>
            <person name="Gu Z."/>
            <person name="He J."/>
            <person name="Li F."/>
            <person name="Wang M."/>
        </authorList>
    </citation>
    <scope>NUCLEOTIDE SEQUENCE [LARGE SCALE GENOMIC DNA]</scope>
    <source>
        <strain evidence="3">ZL_2023a</strain>
    </source>
</reference>
<keyword evidence="2" id="KW-0732">Signal</keyword>
<dbReference type="AlphaFoldDB" id="A0AAW0YV95"/>
<organism evidence="3 4">
    <name type="scientific">Cherax quadricarinatus</name>
    <name type="common">Australian red claw crayfish</name>
    <dbReference type="NCBI Taxonomy" id="27406"/>
    <lineage>
        <taxon>Eukaryota</taxon>
        <taxon>Metazoa</taxon>
        <taxon>Ecdysozoa</taxon>
        <taxon>Arthropoda</taxon>
        <taxon>Crustacea</taxon>
        <taxon>Multicrustacea</taxon>
        <taxon>Malacostraca</taxon>
        <taxon>Eumalacostraca</taxon>
        <taxon>Eucarida</taxon>
        <taxon>Decapoda</taxon>
        <taxon>Pleocyemata</taxon>
        <taxon>Astacidea</taxon>
        <taxon>Parastacoidea</taxon>
        <taxon>Parastacidae</taxon>
        <taxon>Cherax</taxon>
    </lineage>
</organism>
<protein>
    <submittedName>
        <fullName evidence="3">Uncharacterized protein</fullName>
    </submittedName>
</protein>
<proteinExistence type="predicted"/>
<gene>
    <name evidence="3" type="ORF">OTU49_015277</name>
</gene>
<comment type="caution">
    <text evidence="3">The sequence shown here is derived from an EMBL/GenBank/DDBJ whole genome shotgun (WGS) entry which is preliminary data.</text>
</comment>
<feature type="signal peptide" evidence="2">
    <location>
        <begin position="1"/>
        <end position="20"/>
    </location>
</feature>
<keyword evidence="1" id="KW-0472">Membrane</keyword>
<evidence type="ECO:0000256" key="1">
    <source>
        <dbReference type="SAM" id="Phobius"/>
    </source>
</evidence>
<accession>A0AAW0YV95</accession>
<sequence>MSFNILMMLFLILIMRQVIPESVPCVVHHPGHNCATLPTNVSLRSTNITWVANLYVKSNSKILICLRLEPQQSKVDVKLYYGQCESDAFTVTSFPKNHFISESSIILKVKIANNKAVFSISGSSSATSVSSPLNYTSDDFFICLEHQETVSAAFDCDSGCYIHSARKSPKTTKLRILVNSSTFFLHTLPDFKSLQFTAKFRNTLGGFPLPVTKTLKILRDNIAWNKIEVFFHEDMYRVHVNGHLALTSENYHIFSLAEVSVFVEGEAFYSLECKPQVNLKQLNSDSTEITKFTELNITSTAMTLPVTTVSVSPATNDTLTTLGTRKSFRFVLHIIFVLTVIIIVGSLVNLKLLFHLQQVRAV</sequence>
<keyword evidence="4" id="KW-1185">Reference proteome</keyword>
<feature type="transmembrane region" description="Helical" evidence="1">
    <location>
        <begin position="330"/>
        <end position="350"/>
    </location>
</feature>
<name>A0AAW0YV95_CHEQU</name>
<dbReference type="EMBL" id="JARKIK010000001">
    <property type="protein sequence ID" value="KAK8754274.1"/>
    <property type="molecule type" value="Genomic_DNA"/>
</dbReference>
<evidence type="ECO:0000313" key="3">
    <source>
        <dbReference type="EMBL" id="KAK8754274.1"/>
    </source>
</evidence>
<keyword evidence="1" id="KW-0812">Transmembrane</keyword>
<dbReference type="Proteomes" id="UP001445076">
    <property type="component" value="Unassembled WGS sequence"/>
</dbReference>
<feature type="chain" id="PRO_5043575759" evidence="2">
    <location>
        <begin position="21"/>
        <end position="362"/>
    </location>
</feature>
<evidence type="ECO:0000256" key="2">
    <source>
        <dbReference type="SAM" id="SignalP"/>
    </source>
</evidence>